<keyword evidence="3" id="KW-0378">Hydrolase</keyword>
<name>A0ABP0VZT4_9BRYO</name>
<dbReference type="InterPro" id="IPR011545">
    <property type="entry name" value="DEAD/DEAH_box_helicase_dom"/>
</dbReference>
<feature type="compositionally biased region" description="Low complexity" evidence="6">
    <location>
        <begin position="190"/>
        <end position="203"/>
    </location>
</feature>
<organism evidence="9 10">
    <name type="scientific">Sphagnum jensenii</name>
    <dbReference type="NCBI Taxonomy" id="128206"/>
    <lineage>
        <taxon>Eukaryota</taxon>
        <taxon>Viridiplantae</taxon>
        <taxon>Streptophyta</taxon>
        <taxon>Embryophyta</taxon>
        <taxon>Bryophyta</taxon>
        <taxon>Sphagnophytina</taxon>
        <taxon>Sphagnopsida</taxon>
        <taxon>Sphagnales</taxon>
        <taxon>Sphagnaceae</taxon>
        <taxon>Sphagnum</taxon>
    </lineage>
</organism>
<dbReference type="InterPro" id="IPR007502">
    <property type="entry name" value="Helicase-assoc_dom"/>
</dbReference>
<evidence type="ECO:0000256" key="4">
    <source>
        <dbReference type="ARBA" id="ARBA00022806"/>
    </source>
</evidence>
<feature type="domain" description="Helicase ATP-binding" evidence="7">
    <location>
        <begin position="304"/>
        <end position="501"/>
    </location>
</feature>
<dbReference type="EMBL" id="OZ020108">
    <property type="protein sequence ID" value="CAK9260032.1"/>
    <property type="molecule type" value="Genomic_DNA"/>
</dbReference>
<evidence type="ECO:0000259" key="8">
    <source>
        <dbReference type="PROSITE" id="PS51194"/>
    </source>
</evidence>
<feature type="region of interest" description="Disordered" evidence="6">
    <location>
        <begin position="183"/>
        <end position="209"/>
    </location>
</feature>
<evidence type="ECO:0000313" key="9">
    <source>
        <dbReference type="EMBL" id="CAK9260032.1"/>
    </source>
</evidence>
<evidence type="ECO:0000256" key="6">
    <source>
        <dbReference type="SAM" id="MobiDB-lite"/>
    </source>
</evidence>
<sequence length="1348" mass="149442">MMGRAKHGATVPSQEDLSVQNNDGSNVFMLPGSKKNAKKLEKKEKQQQQHLQDKKKQSKGLQRKLRRLQEEKEKQEMRVQVIETLEKHKLADDAFALLHSSGTLGQEETMRQKLQRAMNYKRAGLQLPSDIPLLRQRAGFDSAEELVTDQDDAMREESVLHTTHSCSMIMTKSFSPSQEGFLASEHGPFPTTRRATSSPTPSRNEGTHMASSCEKMEGKVLSNVQESGCLQESAQQMEHSEERKQDSADKNVEMVSSGKEEIAVALPNQDDTVLRKLVVSVTRPDDVEKSREKLPIVMMEQEIMETITENDVVIVCGETGCGKTTQVPQFLFEAGYGSCQSKEKSGVIGVTQPRRVAVLATAKRVAYEMNVELGQEVGFQVRHDRKIGDKSCIKFMTDGILLREVQADFLLSKYSVIVLDEAHERSLNTDILIGMLSRILPLRKSMYEEYCRLQQQLRLEGASGSPSAPAINPLKLVIMSATLRVEDFTSNSKMFPSPPPVVQVPARQFPVTVHFSAKTELLNYIGCAEKKVCAIHRKLPGGGILVFLTGQREVELLCRRLRKAFLPRKGTAHTKVSCIMILKFFWGKSSCVMFGAGDAEALNGGLGFPEIEAHLEMEADWGTPESDNEDLSVHGDDDPLSDSDEDDAVDLETSAVVHQDTTKSLVDVVQHNTNFQPGPLHVLPLYAMLPAAAQLQVFSKIPEGARLVVVATNVAETSITIPGIRYVVDAGRSKERDFDRANGVSKYEVHWISKASANQRAGRAGRTGPGHCYRLYSSAIYNNTFPQFAPPEISRVPIEGVVLLMKRMGINKVVNFPFPTTPEPAALIEAEKCLHALFALDSDTGMLTPTGQAMAVYPISPRHARMLVAALHAAQDMEGKGDRKGARVVAAFAVAAAAAMSLENPFLREIGIGEEDALSSTLTQAGGNSTKKGSAACSKDTNAMRQITKEAELESGDGVKLSKGEDEDWTEADKVRRKQRRAAANRAHSRFRNVHSDPLSIVNALWAYEKAENRDEFSELHYLHAKTMQEMANLRQQLSKLVIQHGCDAEAQLIGKIDDQRASHLTKDFLVESSKTWQDLDNHTLSQEQETVLQQAICAGWADRVSHRLSAQERAQQADGKHRKAIRYQACAVEELVYLHPSSAVAKEAPEFVVYNEIITGNRPYMWGVTCVDARWLVSHATPLCTFSKPLADPPPWYDSLGDQVMCWVSPSFGPHLWELPSHAFPMKSSKIRVALFASALLQGKVFPSLGNLLPFLAADPSIIYKPESMGQPRVGELLHKLGAGLNAIDSRSKLASAWAQDSTFLYSEILAWVQKRYQSKLQNVWHCAQQEAKMDVTELYGSRKRKI</sequence>
<dbReference type="Proteomes" id="UP001497444">
    <property type="component" value="Chromosome 13"/>
</dbReference>
<evidence type="ECO:0000256" key="3">
    <source>
        <dbReference type="ARBA" id="ARBA00022801"/>
    </source>
</evidence>
<feature type="region of interest" description="Disordered" evidence="6">
    <location>
        <begin position="621"/>
        <end position="646"/>
    </location>
</feature>
<dbReference type="InterPro" id="IPR014001">
    <property type="entry name" value="Helicase_ATP-bd"/>
</dbReference>
<keyword evidence="5" id="KW-0067">ATP-binding</keyword>
<dbReference type="PROSITE" id="PS00690">
    <property type="entry name" value="DEAH_ATP_HELICASE"/>
    <property type="match status" value="1"/>
</dbReference>
<evidence type="ECO:0000256" key="5">
    <source>
        <dbReference type="ARBA" id="ARBA00022840"/>
    </source>
</evidence>
<dbReference type="PANTHER" id="PTHR18934">
    <property type="entry name" value="ATP-DEPENDENT RNA HELICASE"/>
    <property type="match status" value="1"/>
</dbReference>
<gene>
    <name evidence="9" type="ORF">CSSPJE1EN1_LOCUS5510</name>
</gene>
<evidence type="ECO:0000256" key="2">
    <source>
        <dbReference type="ARBA" id="ARBA00022741"/>
    </source>
</evidence>
<protein>
    <submittedName>
        <fullName evidence="9">Uncharacterized protein</fullName>
    </submittedName>
</protein>
<dbReference type="InterPro" id="IPR011709">
    <property type="entry name" value="DEAD-box_helicase_OB_fold"/>
</dbReference>
<dbReference type="CDD" id="cd17982">
    <property type="entry name" value="DEXHc_DHX37"/>
    <property type="match status" value="1"/>
</dbReference>
<feature type="region of interest" description="Disordered" evidence="6">
    <location>
        <begin position="1"/>
        <end position="62"/>
    </location>
</feature>
<dbReference type="Pfam" id="PF00270">
    <property type="entry name" value="DEAD"/>
    <property type="match status" value="1"/>
</dbReference>
<dbReference type="PROSITE" id="PS51192">
    <property type="entry name" value="HELICASE_ATP_BIND_1"/>
    <property type="match status" value="1"/>
</dbReference>
<feature type="compositionally biased region" description="Basic and acidic residues" evidence="6">
    <location>
        <begin position="238"/>
        <end position="256"/>
    </location>
</feature>
<dbReference type="Pfam" id="PF07717">
    <property type="entry name" value="OB_NTP_bind"/>
    <property type="match status" value="1"/>
</dbReference>
<keyword evidence="4" id="KW-0347">Helicase</keyword>
<dbReference type="InterPro" id="IPR001650">
    <property type="entry name" value="Helicase_C-like"/>
</dbReference>
<accession>A0ABP0VZT4</accession>
<evidence type="ECO:0000256" key="1">
    <source>
        <dbReference type="ARBA" id="ARBA00008792"/>
    </source>
</evidence>
<reference evidence="9" key="1">
    <citation type="submission" date="2024-02" db="EMBL/GenBank/DDBJ databases">
        <authorList>
            <consortium name="ELIXIR-Norway"/>
            <consortium name="Elixir Norway"/>
        </authorList>
    </citation>
    <scope>NUCLEOTIDE SEQUENCE</scope>
</reference>
<evidence type="ECO:0000259" key="7">
    <source>
        <dbReference type="PROSITE" id="PS51192"/>
    </source>
</evidence>
<dbReference type="Pfam" id="PF23362">
    <property type="entry name" value="DHX37_C"/>
    <property type="match status" value="1"/>
</dbReference>
<keyword evidence="2" id="KW-0547">Nucleotide-binding</keyword>
<dbReference type="Gene3D" id="3.40.50.300">
    <property type="entry name" value="P-loop containing nucleotide triphosphate hydrolases"/>
    <property type="match status" value="3"/>
</dbReference>
<evidence type="ECO:0000313" key="10">
    <source>
        <dbReference type="Proteomes" id="UP001497444"/>
    </source>
</evidence>
<feature type="compositionally biased region" description="Polar residues" evidence="6">
    <location>
        <begin position="11"/>
        <end position="25"/>
    </location>
</feature>
<dbReference type="Pfam" id="PF00271">
    <property type="entry name" value="Helicase_C"/>
    <property type="match status" value="1"/>
</dbReference>
<feature type="region of interest" description="Disordered" evidence="6">
    <location>
        <begin position="230"/>
        <end position="256"/>
    </location>
</feature>
<dbReference type="Gene3D" id="1.20.120.1080">
    <property type="match status" value="1"/>
</dbReference>
<keyword evidence="10" id="KW-1185">Reference proteome</keyword>
<dbReference type="SMART" id="SM00487">
    <property type="entry name" value="DEXDc"/>
    <property type="match status" value="1"/>
</dbReference>
<dbReference type="PROSITE" id="PS51194">
    <property type="entry name" value="HELICASE_CTER"/>
    <property type="match status" value="1"/>
</dbReference>
<dbReference type="SMART" id="SM00490">
    <property type="entry name" value="HELICc"/>
    <property type="match status" value="1"/>
</dbReference>
<dbReference type="InterPro" id="IPR056371">
    <property type="entry name" value="DHX37-like_C"/>
</dbReference>
<dbReference type="SMART" id="SM00847">
    <property type="entry name" value="HA2"/>
    <property type="match status" value="1"/>
</dbReference>
<proteinExistence type="inferred from homology"/>
<dbReference type="PANTHER" id="PTHR18934:SF99">
    <property type="entry name" value="ATP-DEPENDENT RNA HELICASE DHX37-RELATED"/>
    <property type="match status" value="1"/>
</dbReference>
<feature type="domain" description="Helicase C-terminal" evidence="8">
    <location>
        <begin position="644"/>
        <end position="809"/>
    </location>
</feature>
<feature type="compositionally biased region" description="Basic and acidic residues" evidence="6">
    <location>
        <begin position="38"/>
        <end position="55"/>
    </location>
</feature>
<dbReference type="InterPro" id="IPR002464">
    <property type="entry name" value="DNA/RNA_helicase_DEAH_CS"/>
</dbReference>
<dbReference type="InterPro" id="IPR027417">
    <property type="entry name" value="P-loop_NTPase"/>
</dbReference>
<dbReference type="CDD" id="cd18791">
    <property type="entry name" value="SF2_C_RHA"/>
    <property type="match status" value="1"/>
</dbReference>
<dbReference type="SUPFAM" id="SSF52540">
    <property type="entry name" value="P-loop containing nucleoside triphosphate hydrolases"/>
    <property type="match status" value="1"/>
</dbReference>
<comment type="similarity">
    <text evidence="1">Belongs to the DEAD box helicase family. DEAH subfamily.</text>
</comment>